<organism evidence="1 2">
    <name type="scientific">Chitinophaga nivalis</name>
    <dbReference type="NCBI Taxonomy" id="2991709"/>
    <lineage>
        <taxon>Bacteria</taxon>
        <taxon>Pseudomonadati</taxon>
        <taxon>Bacteroidota</taxon>
        <taxon>Chitinophagia</taxon>
        <taxon>Chitinophagales</taxon>
        <taxon>Chitinophagaceae</taxon>
        <taxon>Chitinophaga</taxon>
    </lineage>
</organism>
<dbReference type="PROSITE" id="PS51257">
    <property type="entry name" value="PROKAR_LIPOPROTEIN"/>
    <property type="match status" value="1"/>
</dbReference>
<proteinExistence type="predicted"/>
<reference evidence="1 2" key="1">
    <citation type="submission" date="2022-10" db="EMBL/GenBank/DDBJ databases">
        <title>Chitinophaga nivalis PC15 sp. nov., isolated from Pyeongchang county, South Korea.</title>
        <authorList>
            <person name="Trinh H.N."/>
        </authorList>
    </citation>
    <scope>NUCLEOTIDE SEQUENCE [LARGE SCALE GENOMIC DNA]</scope>
    <source>
        <strain evidence="1 2">PC14</strain>
    </source>
</reference>
<protein>
    <recommendedName>
        <fullName evidence="3">Lipoprotein</fullName>
    </recommendedName>
</protein>
<dbReference type="Proteomes" id="UP001207742">
    <property type="component" value="Unassembled WGS sequence"/>
</dbReference>
<comment type="caution">
    <text evidence="1">The sequence shown here is derived from an EMBL/GenBank/DDBJ whole genome shotgun (WGS) entry which is preliminary data.</text>
</comment>
<evidence type="ECO:0000313" key="1">
    <source>
        <dbReference type="EMBL" id="MCW3487438.1"/>
    </source>
</evidence>
<accession>A0ABT3ITY4</accession>
<keyword evidence="2" id="KW-1185">Reference proteome</keyword>
<evidence type="ECO:0000313" key="2">
    <source>
        <dbReference type="Proteomes" id="UP001207742"/>
    </source>
</evidence>
<evidence type="ECO:0008006" key="3">
    <source>
        <dbReference type="Google" id="ProtNLM"/>
    </source>
</evidence>
<dbReference type="RefSeq" id="WP_264734247.1">
    <property type="nucleotide sequence ID" value="NZ_JAPDNR010000001.1"/>
</dbReference>
<dbReference type="EMBL" id="JAPDNS010000002">
    <property type="protein sequence ID" value="MCW3487438.1"/>
    <property type="molecule type" value="Genomic_DNA"/>
</dbReference>
<sequence>MKTIVWLLAGGCLWLTACKNEQAPAPVLPVDTTFRCEKARVTTAYVFEALQVNCTSRKCHPGRGPVAADFSTPEKLKTYISNSRAVFEARVTGPQANMPPSRFPPLTKGMKDSIACWISKGMPDQ</sequence>
<name>A0ABT3ITY4_9BACT</name>
<gene>
    <name evidence="1" type="ORF">OL497_26310</name>
</gene>